<comment type="subcellular location">
    <subcellularLocation>
        <location evidence="1">Cell membrane</location>
        <topology evidence="1">Multi-pass membrane protein</topology>
    </subcellularLocation>
</comment>
<feature type="transmembrane region" description="Helical" evidence="8">
    <location>
        <begin position="21"/>
        <end position="41"/>
    </location>
</feature>
<feature type="transmembrane region" description="Helical" evidence="8">
    <location>
        <begin position="218"/>
        <end position="246"/>
    </location>
</feature>
<feature type="transmembrane region" description="Helical" evidence="8">
    <location>
        <begin position="172"/>
        <end position="197"/>
    </location>
</feature>
<dbReference type="RefSeq" id="WP_054969047.1">
    <property type="nucleotide sequence ID" value="NZ_LJCO01000045.1"/>
</dbReference>
<dbReference type="GO" id="GO:0005886">
    <property type="term" value="C:plasma membrane"/>
    <property type="evidence" value="ECO:0007669"/>
    <property type="project" value="UniProtKB-SubCell"/>
</dbReference>
<dbReference type="GO" id="GO:0140359">
    <property type="term" value="F:ABC-type transporter activity"/>
    <property type="evidence" value="ECO:0007669"/>
    <property type="project" value="InterPro"/>
</dbReference>
<keyword evidence="5 8" id="KW-0812">Transmembrane</keyword>
<sequence length="370" mass="38904">MEQIYSLWAILKKDLATWIRSPSTIAVTILPALILMLVLILQAASVTGSPVAIVNQDTGGQAAAKLQSIAENYNGFYRAEVLTKPQAEAAFQNLSVAGVLVIPKGFSSAIAAGRHPTITWQVRNFNNDTANDLRRALPDILYTFLHSGSVGTNPLHIQVQEHDMHAKDASFVGFNMIAVVVMLVLQAGIVNAGLAAVREWETGSVKELLMSPARPLTMILGKVAAGVVASDITGGVALIVAIAAGIVQIPSVLLGVFALVTITLTAIVGSGIGVLLGSALRATERVSGLSISLSFYLFFLAGGITDVAYLPGWLQAISEYIPNTYSLDALRQTLLYGSTGGLPLDLAVLAIASVIALTIGIPVMRRGLSH</sequence>
<organism evidence="10 11">
    <name type="scientific">Alicyclobacillus ferrooxydans</name>
    <dbReference type="NCBI Taxonomy" id="471514"/>
    <lineage>
        <taxon>Bacteria</taxon>
        <taxon>Bacillati</taxon>
        <taxon>Bacillota</taxon>
        <taxon>Bacilli</taxon>
        <taxon>Bacillales</taxon>
        <taxon>Alicyclobacillaceae</taxon>
        <taxon>Alicyclobacillus</taxon>
    </lineage>
</organism>
<dbReference type="EMBL" id="LJCO01000045">
    <property type="protein sequence ID" value="KPV43748.1"/>
    <property type="molecule type" value="Genomic_DNA"/>
</dbReference>
<keyword evidence="11" id="KW-1185">Reference proteome</keyword>
<feature type="transmembrane region" description="Helical" evidence="8">
    <location>
        <begin position="288"/>
        <end position="310"/>
    </location>
</feature>
<dbReference type="Gene3D" id="3.40.1710.10">
    <property type="entry name" value="abc type-2 transporter like domain"/>
    <property type="match status" value="1"/>
</dbReference>
<evidence type="ECO:0000256" key="2">
    <source>
        <dbReference type="ARBA" id="ARBA00007783"/>
    </source>
</evidence>
<evidence type="ECO:0000256" key="3">
    <source>
        <dbReference type="ARBA" id="ARBA00022448"/>
    </source>
</evidence>
<keyword evidence="3" id="KW-0813">Transport</keyword>
<dbReference type="STRING" id="471514.AN477_10155"/>
<dbReference type="Pfam" id="PF12698">
    <property type="entry name" value="ABC2_membrane_3"/>
    <property type="match status" value="1"/>
</dbReference>
<accession>A0A0P9CL66</accession>
<comment type="similarity">
    <text evidence="2">Belongs to the ABC-2 integral membrane protein family.</text>
</comment>
<evidence type="ECO:0000313" key="10">
    <source>
        <dbReference type="EMBL" id="KPV43748.1"/>
    </source>
</evidence>
<evidence type="ECO:0000256" key="1">
    <source>
        <dbReference type="ARBA" id="ARBA00004651"/>
    </source>
</evidence>
<feature type="domain" description="ABC transmembrane type-2" evidence="9">
    <location>
        <begin position="130"/>
        <end position="367"/>
    </location>
</feature>
<keyword evidence="6 8" id="KW-1133">Transmembrane helix</keyword>
<dbReference type="PANTHER" id="PTHR30294">
    <property type="entry name" value="MEMBRANE COMPONENT OF ABC TRANSPORTER YHHJ-RELATED"/>
    <property type="match status" value="1"/>
</dbReference>
<keyword evidence="7 8" id="KW-0472">Membrane</keyword>
<dbReference type="PROSITE" id="PS51012">
    <property type="entry name" value="ABC_TM2"/>
    <property type="match status" value="1"/>
</dbReference>
<feature type="transmembrane region" description="Helical" evidence="8">
    <location>
        <begin position="252"/>
        <end position="276"/>
    </location>
</feature>
<dbReference type="Proteomes" id="UP000050482">
    <property type="component" value="Unassembled WGS sequence"/>
</dbReference>
<evidence type="ECO:0000256" key="7">
    <source>
        <dbReference type="ARBA" id="ARBA00023136"/>
    </source>
</evidence>
<feature type="transmembrane region" description="Helical" evidence="8">
    <location>
        <begin position="346"/>
        <end position="364"/>
    </location>
</feature>
<keyword evidence="4" id="KW-1003">Cell membrane</keyword>
<comment type="caution">
    <text evidence="10">The sequence shown here is derived from an EMBL/GenBank/DDBJ whole genome shotgun (WGS) entry which is preliminary data.</text>
</comment>
<dbReference type="InterPro" id="IPR013525">
    <property type="entry name" value="ABC2_TM"/>
</dbReference>
<dbReference type="InterPro" id="IPR047817">
    <property type="entry name" value="ABC2_TM_bact-type"/>
</dbReference>
<dbReference type="InterPro" id="IPR051449">
    <property type="entry name" value="ABC-2_transporter_component"/>
</dbReference>
<protein>
    <recommendedName>
        <fullName evidence="9">ABC transmembrane type-2 domain-containing protein</fullName>
    </recommendedName>
</protein>
<dbReference type="PANTHER" id="PTHR30294:SF29">
    <property type="entry name" value="MULTIDRUG ABC TRANSPORTER PERMEASE YBHS-RELATED"/>
    <property type="match status" value="1"/>
</dbReference>
<reference evidence="10 11" key="1">
    <citation type="submission" date="2015-09" db="EMBL/GenBank/DDBJ databases">
        <title>Draft genome sequence of Alicyclobacillus ferrooxydans DSM 22381.</title>
        <authorList>
            <person name="Hemp J."/>
        </authorList>
    </citation>
    <scope>NUCLEOTIDE SEQUENCE [LARGE SCALE GENOMIC DNA]</scope>
    <source>
        <strain evidence="10 11">TC-34</strain>
    </source>
</reference>
<evidence type="ECO:0000256" key="8">
    <source>
        <dbReference type="SAM" id="Phobius"/>
    </source>
</evidence>
<dbReference type="PATRIC" id="fig|471514.4.peg.5078"/>
<evidence type="ECO:0000256" key="6">
    <source>
        <dbReference type="ARBA" id="ARBA00022989"/>
    </source>
</evidence>
<dbReference type="OrthoDB" id="9788252at2"/>
<evidence type="ECO:0000256" key="4">
    <source>
        <dbReference type="ARBA" id="ARBA00022475"/>
    </source>
</evidence>
<evidence type="ECO:0000313" key="11">
    <source>
        <dbReference type="Proteomes" id="UP000050482"/>
    </source>
</evidence>
<dbReference type="AlphaFoldDB" id="A0A0P9CL66"/>
<gene>
    <name evidence="10" type="ORF">AN477_10155</name>
</gene>
<proteinExistence type="inferred from homology"/>
<evidence type="ECO:0000259" key="9">
    <source>
        <dbReference type="PROSITE" id="PS51012"/>
    </source>
</evidence>
<evidence type="ECO:0000256" key="5">
    <source>
        <dbReference type="ARBA" id="ARBA00022692"/>
    </source>
</evidence>
<name>A0A0P9CL66_9BACL</name>